<dbReference type="EMBL" id="JAEPRA010000017">
    <property type="protein sequence ID" value="KAG2174051.1"/>
    <property type="molecule type" value="Genomic_DNA"/>
</dbReference>
<comment type="caution">
    <text evidence="2">The sequence shown here is derived from an EMBL/GenBank/DDBJ whole genome shotgun (WGS) entry which is preliminary data.</text>
</comment>
<feature type="chain" id="PRO_5034122473" evidence="1">
    <location>
        <begin position="19"/>
        <end position="213"/>
    </location>
</feature>
<protein>
    <submittedName>
        <fullName evidence="2">Uncharacterized protein</fullName>
    </submittedName>
</protein>
<accession>A0A8H7U7G6</accession>
<dbReference type="AlphaFoldDB" id="A0A8H7U7G6"/>
<organism evidence="2 3">
    <name type="scientific">Umbelopsis vinacea</name>
    <dbReference type="NCBI Taxonomy" id="44442"/>
    <lineage>
        <taxon>Eukaryota</taxon>
        <taxon>Fungi</taxon>
        <taxon>Fungi incertae sedis</taxon>
        <taxon>Mucoromycota</taxon>
        <taxon>Mucoromycotina</taxon>
        <taxon>Umbelopsidomycetes</taxon>
        <taxon>Umbelopsidales</taxon>
        <taxon>Umbelopsidaceae</taxon>
        <taxon>Umbelopsis</taxon>
    </lineage>
</organism>
<evidence type="ECO:0000313" key="2">
    <source>
        <dbReference type="EMBL" id="KAG2174051.1"/>
    </source>
</evidence>
<gene>
    <name evidence="2" type="ORF">INT44_000165</name>
</gene>
<name>A0A8H7U7G6_9FUNG</name>
<feature type="signal peptide" evidence="1">
    <location>
        <begin position="1"/>
        <end position="18"/>
    </location>
</feature>
<dbReference type="OrthoDB" id="5985073at2759"/>
<dbReference type="Proteomes" id="UP000612746">
    <property type="component" value="Unassembled WGS sequence"/>
</dbReference>
<reference evidence="2" key="1">
    <citation type="submission" date="2020-12" db="EMBL/GenBank/DDBJ databases">
        <title>Metabolic potential, ecology and presence of endohyphal bacteria is reflected in genomic diversity of Mucoromycotina.</title>
        <authorList>
            <person name="Muszewska A."/>
            <person name="Okrasinska A."/>
            <person name="Steczkiewicz K."/>
            <person name="Drgas O."/>
            <person name="Orlowska M."/>
            <person name="Perlinska-Lenart U."/>
            <person name="Aleksandrzak-Piekarczyk T."/>
            <person name="Szatraj K."/>
            <person name="Zielenkiewicz U."/>
            <person name="Pilsyk S."/>
            <person name="Malc E."/>
            <person name="Mieczkowski P."/>
            <person name="Kruszewska J.S."/>
            <person name="Biernat P."/>
            <person name="Pawlowska J."/>
        </authorList>
    </citation>
    <scope>NUCLEOTIDE SEQUENCE</scope>
    <source>
        <strain evidence="2">WA0000051536</strain>
    </source>
</reference>
<sequence>MKLLHILSLLGLVSSAMCLKSCYKNAAFTQYWIPKEGTKDMLNDGEIVTLSGPATRSLRTASGKLIQKVSKITYEKFQMEGTGLLKSGKLVNVGDSDSEFVVLDQKKHPFGLGSNDKNIYPFVSVASNDLKQGTKLYIKTLDGKTLPTGKKHNGCVRVDDVGDSFSGCQLDFFVLEFSYYQKLNLPEHVNVVQKDCKLLDYTTSAMDDWMGRD</sequence>
<proteinExistence type="predicted"/>
<keyword evidence="1" id="KW-0732">Signal</keyword>
<dbReference type="CDD" id="cd22785">
    <property type="entry name" value="DPBB_MltA-like"/>
    <property type="match status" value="1"/>
</dbReference>
<evidence type="ECO:0000256" key="1">
    <source>
        <dbReference type="SAM" id="SignalP"/>
    </source>
</evidence>
<keyword evidence="3" id="KW-1185">Reference proteome</keyword>
<evidence type="ECO:0000313" key="3">
    <source>
        <dbReference type="Proteomes" id="UP000612746"/>
    </source>
</evidence>